<keyword evidence="6 8" id="KW-0675">Receptor</keyword>
<dbReference type="PROSITE" id="PS00237">
    <property type="entry name" value="G_PROTEIN_RECEP_F1_1"/>
    <property type="match status" value="1"/>
</dbReference>
<feature type="transmembrane region" description="Helical" evidence="9">
    <location>
        <begin position="246"/>
        <end position="268"/>
    </location>
</feature>
<evidence type="ECO:0000313" key="11">
    <source>
        <dbReference type="EMBL" id="KPP58495.1"/>
    </source>
</evidence>
<keyword evidence="4 8" id="KW-0297">G-protein coupled receptor</keyword>
<gene>
    <name evidence="11" type="ORF">Z043_123672</name>
</gene>
<feature type="transmembrane region" description="Helical" evidence="9">
    <location>
        <begin position="205"/>
        <end position="226"/>
    </location>
</feature>
<dbReference type="PRINTS" id="PR00237">
    <property type="entry name" value="GPCRRHODOPSN"/>
</dbReference>
<keyword evidence="2 8" id="KW-0812">Transmembrane</keyword>
<dbReference type="SUPFAM" id="SSF81321">
    <property type="entry name" value="Family A G protein-coupled receptor-like"/>
    <property type="match status" value="1"/>
</dbReference>
<evidence type="ECO:0000256" key="4">
    <source>
        <dbReference type="ARBA" id="ARBA00023040"/>
    </source>
</evidence>
<evidence type="ECO:0000256" key="3">
    <source>
        <dbReference type="ARBA" id="ARBA00022989"/>
    </source>
</evidence>
<comment type="subcellular location">
    <subcellularLocation>
        <location evidence="1">Membrane</location>
        <topology evidence="1">Multi-pass membrane protein</topology>
    </subcellularLocation>
</comment>
<sequence>MLVLEFILGILGNGLALWIFCFHLKPWKSSTVLLFNLALADFFLNIALPFRAHYYQRRRDWIYGDVFCRISLFMLAMNRSGSILFLTTVAVDRYLRVVLPHHPFNSMSVAKAVCVTCGIWAVTISSTAHLLFKPHFIKAGNRTQCESFLICKASDSYDKLHKGVFLTSFYLALVVILFCSIRIIFKLRDRQLDKNSKIKKALHCIVAVVVLFFICFFPSNLTELMILTASFHHSLICKDYEGLEMAFFFTISLTYLNSMLDPIIYYFSSPTFRKIYQKLLMHCLRKTEKPEAKEDRTHDTGSQTLSQL</sequence>
<evidence type="ECO:0000256" key="9">
    <source>
        <dbReference type="SAM" id="Phobius"/>
    </source>
</evidence>
<evidence type="ECO:0000256" key="5">
    <source>
        <dbReference type="ARBA" id="ARBA00023136"/>
    </source>
</evidence>
<dbReference type="STRING" id="113540.ENSSFOP00015028779"/>
<dbReference type="InterPro" id="IPR017452">
    <property type="entry name" value="GPCR_Rhodpsn_7TM"/>
</dbReference>
<dbReference type="Proteomes" id="UP000034805">
    <property type="component" value="Unassembled WGS sequence"/>
</dbReference>
<feature type="transmembrane region" description="Helical" evidence="9">
    <location>
        <begin position="70"/>
        <end position="91"/>
    </location>
</feature>
<dbReference type="Gene3D" id="1.20.1070.10">
    <property type="entry name" value="Rhodopsin 7-helix transmembrane proteins"/>
    <property type="match status" value="1"/>
</dbReference>
<feature type="transmembrane region" description="Helical" evidence="9">
    <location>
        <begin position="31"/>
        <end position="50"/>
    </location>
</feature>
<accession>A0A0P7TLC9</accession>
<dbReference type="PANTHER" id="PTHR46048:SF6">
    <property type="entry name" value="HYDROXYCARBOXYLIC ACID RECEPTOR 2"/>
    <property type="match status" value="1"/>
</dbReference>
<keyword evidence="5 9" id="KW-0472">Membrane</keyword>
<evidence type="ECO:0000256" key="6">
    <source>
        <dbReference type="ARBA" id="ARBA00023170"/>
    </source>
</evidence>
<evidence type="ECO:0000259" key="10">
    <source>
        <dbReference type="PROSITE" id="PS50262"/>
    </source>
</evidence>
<keyword evidence="7 8" id="KW-0807">Transducer</keyword>
<comment type="caution">
    <text evidence="11">The sequence shown here is derived from an EMBL/GenBank/DDBJ whole genome shotgun (WGS) entry which is preliminary data.</text>
</comment>
<dbReference type="PROSITE" id="PS50262">
    <property type="entry name" value="G_PROTEIN_RECEP_F1_2"/>
    <property type="match status" value="1"/>
</dbReference>
<dbReference type="InterPro" id="IPR000276">
    <property type="entry name" value="GPCR_Rhodpsn"/>
</dbReference>
<dbReference type="GO" id="GO:0005886">
    <property type="term" value="C:plasma membrane"/>
    <property type="evidence" value="ECO:0007669"/>
    <property type="project" value="TreeGrafter"/>
</dbReference>
<name>A0A0P7TLC9_SCLFO</name>
<dbReference type="InterPro" id="IPR051893">
    <property type="entry name" value="HCARs"/>
</dbReference>
<protein>
    <submittedName>
        <fullName evidence="11">Hydroxycarboxylic acid receptor 2-like</fullName>
    </submittedName>
</protein>
<dbReference type="AlphaFoldDB" id="A0A0P7TLC9"/>
<evidence type="ECO:0000256" key="2">
    <source>
        <dbReference type="ARBA" id="ARBA00022692"/>
    </source>
</evidence>
<feature type="transmembrane region" description="Helical" evidence="9">
    <location>
        <begin position="6"/>
        <end position="24"/>
    </location>
</feature>
<proteinExistence type="inferred from homology"/>
<reference evidence="11 12" key="1">
    <citation type="submission" date="2015-08" db="EMBL/GenBank/DDBJ databases">
        <title>The genome of the Asian arowana (Scleropages formosus).</title>
        <authorList>
            <person name="Tan M.H."/>
            <person name="Gan H.M."/>
            <person name="Croft L.J."/>
            <person name="Austin C.M."/>
        </authorList>
    </citation>
    <scope>NUCLEOTIDE SEQUENCE [LARGE SCALE GENOMIC DNA]</scope>
    <source>
        <strain evidence="11">Aro1</strain>
    </source>
</reference>
<feature type="domain" description="G-protein coupled receptors family 1 profile" evidence="10">
    <location>
        <begin position="12"/>
        <end position="265"/>
    </location>
</feature>
<comment type="similarity">
    <text evidence="8">Belongs to the G-protein coupled receptor 1 family.</text>
</comment>
<organism evidence="11 12">
    <name type="scientific">Scleropages formosus</name>
    <name type="common">Asian bonytongue</name>
    <name type="synonym">Osteoglossum formosum</name>
    <dbReference type="NCBI Taxonomy" id="113540"/>
    <lineage>
        <taxon>Eukaryota</taxon>
        <taxon>Metazoa</taxon>
        <taxon>Chordata</taxon>
        <taxon>Craniata</taxon>
        <taxon>Vertebrata</taxon>
        <taxon>Euteleostomi</taxon>
        <taxon>Actinopterygii</taxon>
        <taxon>Neopterygii</taxon>
        <taxon>Teleostei</taxon>
        <taxon>Osteoglossocephala</taxon>
        <taxon>Osteoglossomorpha</taxon>
        <taxon>Osteoglossiformes</taxon>
        <taxon>Osteoglossidae</taxon>
        <taxon>Scleropages</taxon>
    </lineage>
</organism>
<dbReference type="GO" id="GO:0004930">
    <property type="term" value="F:G protein-coupled receptor activity"/>
    <property type="evidence" value="ECO:0007669"/>
    <property type="project" value="UniProtKB-KW"/>
</dbReference>
<keyword evidence="3 9" id="KW-1133">Transmembrane helix</keyword>
<evidence type="ECO:0000313" key="12">
    <source>
        <dbReference type="Proteomes" id="UP000034805"/>
    </source>
</evidence>
<evidence type="ECO:0000256" key="7">
    <source>
        <dbReference type="ARBA" id="ARBA00023224"/>
    </source>
</evidence>
<feature type="transmembrane region" description="Helical" evidence="9">
    <location>
        <begin position="164"/>
        <end position="185"/>
    </location>
</feature>
<dbReference type="Pfam" id="PF00001">
    <property type="entry name" value="7tm_1"/>
    <property type="match status" value="1"/>
</dbReference>
<evidence type="ECO:0000256" key="8">
    <source>
        <dbReference type="RuleBase" id="RU000688"/>
    </source>
</evidence>
<dbReference type="PANTHER" id="PTHR46048">
    <property type="entry name" value="HYDROXYCARBOXYLIC ACID RECEPTOR 2"/>
    <property type="match status" value="1"/>
</dbReference>
<dbReference type="EMBL" id="JARO02013837">
    <property type="protein sequence ID" value="KPP58495.1"/>
    <property type="molecule type" value="Genomic_DNA"/>
</dbReference>
<evidence type="ECO:0000256" key="1">
    <source>
        <dbReference type="ARBA" id="ARBA00004141"/>
    </source>
</evidence>